<dbReference type="InterPro" id="IPR001810">
    <property type="entry name" value="F-box_dom"/>
</dbReference>
<organism evidence="2 3">
    <name type="scientific">Mycena pura</name>
    <dbReference type="NCBI Taxonomy" id="153505"/>
    <lineage>
        <taxon>Eukaryota</taxon>
        <taxon>Fungi</taxon>
        <taxon>Dikarya</taxon>
        <taxon>Basidiomycota</taxon>
        <taxon>Agaricomycotina</taxon>
        <taxon>Agaricomycetes</taxon>
        <taxon>Agaricomycetidae</taxon>
        <taxon>Agaricales</taxon>
        <taxon>Marasmiineae</taxon>
        <taxon>Mycenaceae</taxon>
        <taxon>Mycena</taxon>
    </lineage>
</organism>
<dbReference type="InterPro" id="IPR036047">
    <property type="entry name" value="F-box-like_dom_sf"/>
</dbReference>
<dbReference type="SUPFAM" id="SSF81383">
    <property type="entry name" value="F-box domain"/>
    <property type="match status" value="1"/>
</dbReference>
<dbReference type="PROSITE" id="PS50181">
    <property type="entry name" value="FBOX"/>
    <property type="match status" value="1"/>
</dbReference>
<dbReference type="AlphaFoldDB" id="A0AAD6UWP3"/>
<evidence type="ECO:0000313" key="2">
    <source>
        <dbReference type="EMBL" id="KAJ7191965.1"/>
    </source>
</evidence>
<accession>A0AAD6UWP3</accession>
<dbReference type="EMBL" id="JARJCW010000126">
    <property type="protein sequence ID" value="KAJ7191965.1"/>
    <property type="molecule type" value="Genomic_DNA"/>
</dbReference>
<gene>
    <name evidence="2" type="ORF">GGX14DRAFT_546590</name>
</gene>
<sequence length="545" mass="58693">MTNLELRGVIGAVEIAASLQVPLRNGGAYHNPAITGDLNLAAPTMRFSELDEDIIPHILSFCDVQSVLRVAQTNKLLHTLASRISVWRALIQDLSHRRVVDVLPADVLLRSAAADLRDEVKRAVCGPVTWSPASAALPAAHRELSFKFPSPATQQSIRFLKPLLGGECAVFQRDNSLEIWSLAGGRCLWSWPVTAAYVGSIEDDGGQRLLVLLCVAGVGPLSQEKSIQITEVELDTKEARVVFDHWHTPSGFTYRSGSSASTPSVSRDYFAAALDTLQGEELVVLLVNWRLRTYVAFKFESSRSKWTVFNATQATTVSLTFEHIIITCALNDPPHHTLITVYDIKSLACWLPLDDFSRQPGEYVAGIPPLVCERLRADGRALCDPGALGLAVHRSPLCRDAYLLKLYVSFPPGAGAAPAPARATVFTFALARAPGPAPGASASLSAPAWTWRTVAAVPGVPELGAAELSLAGYVFPDRPPEAPPSAAPRGVVDALLSRDGAVRLPESPEVPLDVAGWRIAGVAPTSGALVLLNLKGQTIRFVYYR</sequence>
<dbReference type="CDD" id="cd09917">
    <property type="entry name" value="F-box_SF"/>
    <property type="match status" value="1"/>
</dbReference>
<name>A0AAD6UWP3_9AGAR</name>
<proteinExistence type="predicted"/>
<evidence type="ECO:0000259" key="1">
    <source>
        <dbReference type="PROSITE" id="PS50181"/>
    </source>
</evidence>
<dbReference type="Pfam" id="PF12937">
    <property type="entry name" value="F-box-like"/>
    <property type="match status" value="1"/>
</dbReference>
<evidence type="ECO:0000313" key="3">
    <source>
        <dbReference type="Proteomes" id="UP001219525"/>
    </source>
</evidence>
<protein>
    <recommendedName>
        <fullName evidence="1">F-box domain-containing protein</fullName>
    </recommendedName>
</protein>
<dbReference type="Proteomes" id="UP001219525">
    <property type="component" value="Unassembled WGS sequence"/>
</dbReference>
<feature type="domain" description="F-box" evidence="1">
    <location>
        <begin position="44"/>
        <end position="90"/>
    </location>
</feature>
<dbReference type="Gene3D" id="1.20.1280.50">
    <property type="match status" value="1"/>
</dbReference>
<comment type="caution">
    <text evidence="2">The sequence shown here is derived from an EMBL/GenBank/DDBJ whole genome shotgun (WGS) entry which is preliminary data.</text>
</comment>
<reference evidence="2" key="1">
    <citation type="submission" date="2023-03" db="EMBL/GenBank/DDBJ databases">
        <title>Massive genome expansion in bonnet fungi (Mycena s.s.) driven by repeated elements and novel gene families across ecological guilds.</title>
        <authorList>
            <consortium name="Lawrence Berkeley National Laboratory"/>
            <person name="Harder C.B."/>
            <person name="Miyauchi S."/>
            <person name="Viragh M."/>
            <person name="Kuo A."/>
            <person name="Thoen E."/>
            <person name="Andreopoulos B."/>
            <person name="Lu D."/>
            <person name="Skrede I."/>
            <person name="Drula E."/>
            <person name="Henrissat B."/>
            <person name="Morin E."/>
            <person name="Kohler A."/>
            <person name="Barry K."/>
            <person name="LaButti K."/>
            <person name="Morin E."/>
            <person name="Salamov A."/>
            <person name="Lipzen A."/>
            <person name="Mereny Z."/>
            <person name="Hegedus B."/>
            <person name="Baldrian P."/>
            <person name="Stursova M."/>
            <person name="Weitz H."/>
            <person name="Taylor A."/>
            <person name="Grigoriev I.V."/>
            <person name="Nagy L.G."/>
            <person name="Martin F."/>
            <person name="Kauserud H."/>
        </authorList>
    </citation>
    <scope>NUCLEOTIDE SEQUENCE</scope>
    <source>
        <strain evidence="2">9144</strain>
    </source>
</reference>
<keyword evidence="3" id="KW-1185">Reference proteome</keyword>